<dbReference type="AlphaFoldDB" id="A0A445BDV9"/>
<evidence type="ECO:0000313" key="2">
    <source>
        <dbReference type="Proteomes" id="UP000289738"/>
    </source>
</evidence>
<reference evidence="1 2" key="1">
    <citation type="submission" date="2019-01" db="EMBL/GenBank/DDBJ databases">
        <title>Sequencing of cultivated peanut Arachis hypogaea provides insights into genome evolution and oil improvement.</title>
        <authorList>
            <person name="Chen X."/>
        </authorList>
    </citation>
    <scope>NUCLEOTIDE SEQUENCE [LARGE SCALE GENOMIC DNA]</scope>
    <source>
        <strain evidence="2">cv. Fuhuasheng</strain>
        <tissue evidence="1">Leaves</tissue>
    </source>
</reference>
<name>A0A445BDV9_ARAHY</name>
<dbReference type="Proteomes" id="UP000289738">
    <property type="component" value="Chromosome A09"/>
</dbReference>
<organism evidence="1 2">
    <name type="scientific">Arachis hypogaea</name>
    <name type="common">Peanut</name>
    <dbReference type="NCBI Taxonomy" id="3818"/>
    <lineage>
        <taxon>Eukaryota</taxon>
        <taxon>Viridiplantae</taxon>
        <taxon>Streptophyta</taxon>
        <taxon>Embryophyta</taxon>
        <taxon>Tracheophyta</taxon>
        <taxon>Spermatophyta</taxon>
        <taxon>Magnoliopsida</taxon>
        <taxon>eudicotyledons</taxon>
        <taxon>Gunneridae</taxon>
        <taxon>Pentapetalae</taxon>
        <taxon>rosids</taxon>
        <taxon>fabids</taxon>
        <taxon>Fabales</taxon>
        <taxon>Fabaceae</taxon>
        <taxon>Papilionoideae</taxon>
        <taxon>50 kb inversion clade</taxon>
        <taxon>dalbergioids sensu lato</taxon>
        <taxon>Dalbergieae</taxon>
        <taxon>Pterocarpus clade</taxon>
        <taxon>Arachis</taxon>
    </lineage>
</organism>
<comment type="caution">
    <text evidence="1">The sequence shown here is derived from an EMBL/GenBank/DDBJ whole genome shotgun (WGS) entry which is preliminary data.</text>
</comment>
<dbReference type="InterPro" id="IPR007750">
    <property type="entry name" value="DUF674"/>
</dbReference>
<dbReference type="PANTHER" id="PTHR33103">
    <property type="entry name" value="OS01G0153900 PROTEIN"/>
    <property type="match status" value="1"/>
</dbReference>
<dbReference type="EMBL" id="SDMP01000009">
    <property type="protein sequence ID" value="RYR36858.1"/>
    <property type="molecule type" value="Genomic_DNA"/>
</dbReference>
<accession>A0A445BDV9</accession>
<sequence length="403" mass="43111">MASSASTKVSMKLLIDTKCKRVLFAEASKEVVDFLFNLLQLPLGAVVKLLTEKSMVGGIGNLYKSVEGLGDSFLQPNLSRDVLLNPGFPSSSTAISGLLLPSSAAATGRVHGSSGFVKEVVTYMVMDDLVIQPMSTISSITLLNKFNVKEVGALQEKVVELGMNEGLRLLKASLQSKMVLTSVFLKSENSGKVGFSCHLLPSSNILTKEAASGCLGNLYSSVENLNRVYMQPNLSKDLLLHPTIILPSSPSISGILPSAARNHSEETTPKIYKCSSGYIGCMTTVTDVYNSLCSVCYSGRTTTELKYIKGEATATARAGTAPATSGHSNNGFVKEVVTYMIMDNLVIQPMSILSGLTMLNQFNVYDVGALKEAVVQLGMNEGIQLLKTCMEKSDKVLTSVFLA</sequence>
<dbReference type="Pfam" id="PF05056">
    <property type="entry name" value="DUF674"/>
    <property type="match status" value="3"/>
</dbReference>
<gene>
    <name evidence="1" type="ORF">Ahy_A09g041813</name>
</gene>
<dbReference type="STRING" id="3818.A0A445BDV9"/>
<evidence type="ECO:0008006" key="3">
    <source>
        <dbReference type="Google" id="ProtNLM"/>
    </source>
</evidence>
<proteinExistence type="predicted"/>
<keyword evidence="2" id="KW-1185">Reference proteome</keyword>
<protein>
    <recommendedName>
        <fullName evidence="3">DUF674 domain-containing protein</fullName>
    </recommendedName>
</protein>
<dbReference type="PANTHER" id="PTHR33103:SF19">
    <property type="entry name" value="OS09G0544700 PROTEIN"/>
    <property type="match status" value="1"/>
</dbReference>
<evidence type="ECO:0000313" key="1">
    <source>
        <dbReference type="EMBL" id="RYR36858.1"/>
    </source>
</evidence>